<evidence type="ECO:0000259" key="3">
    <source>
        <dbReference type="PROSITE" id="PS50118"/>
    </source>
</evidence>
<feature type="compositionally biased region" description="Basic and acidic residues" evidence="2">
    <location>
        <begin position="58"/>
        <end position="67"/>
    </location>
</feature>
<evidence type="ECO:0000313" key="5">
    <source>
        <dbReference type="Proteomes" id="UP001230504"/>
    </source>
</evidence>
<feature type="region of interest" description="Disordered" evidence="2">
    <location>
        <begin position="35"/>
        <end position="95"/>
    </location>
</feature>
<protein>
    <recommendedName>
        <fullName evidence="3">HMG box domain-containing protein</fullName>
    </recommendedName>
</protein>
<dbReference type="EMBL" id="JAHLJV010000001">
    <property type="protein sequence ID" value="KAK1600496.1"/>
    <property type="molecule type" value="Genomic_DNA"/>
</dbReference>
<dbReference type="Gene3D" id="1.10.30.10">
    <property type="entry name" value="High mobility group box domain"/>
    <property type="match status" value="2"/>
</dbReference>
<dbReference type="GO" id="GO:0003677">
    <property type="term" value="F:DNA binding"/>
    <property type="evidence" value="ECO:0007669"/>
    <property type="project" value="UniProtKB-UniRule"/>
</dbReference>
<feature type="DNA-binding region" description="HMG box" evidence="1">
    <location>
        <begin position="224"/>
        <end position="290"/>
    </location>
</feature>
<dbReference type="GeneID" id="85443874"/>
<organism evidence="4 5">
    <name type="scientific">Colletotrichum navitas</name>
    <dbReference type="NCBI Taxonomy" id="681940"/>
    <lineage>
        <taxon>Eukaryota</taxon>
        <taxon>Fungi</taxon>
        <taxon>Dikarya</taxon>
        <taxon>Ascomycota</taxon>
        <taxon>Pezizomycotina</taxon>
        <taxon>Sordariomycetes</taxon>
        <taxon>Hypocreomycetidae</taxon>
        <taxon>Glomerellales</taxon>
        <taxon>Glomerellaceae</taxon>
        <taxon>Colletotrichum</taxon>
        <taxon>Colletotrichum graminicola species complex</taxon>
    </lineage>
</organism>
<name>A0AAD8QD90_9PEZI</name>
<dbReference type="PROSITE" id="PS50118">
    <property type="entry name" value="HMG_BOX_2"/>
    <property type="match status" value="1"/>
</dbReference>
<dbReference type="SUPFAM" id="SSF47095">
    <property type="entry name" value="HMG-box"/>
    <property type="match status" value="2"/>
</dbReference>
<gene>
    <name evidence="4" type="ORF">LY79DRAFT_574794</name>
</gene>
<evidence type="ECO:0000256" key="1">
    <source>
        <dbReference type="PROSITE-ProRule" id="PRU00267"/>
    </source>
</evidence>
<keyword evidence="1" id="KW-0539">Nucleus</keyword>
<dbReference type="GO" id="GO:0005634">
    <property type="term" value="C:nucleus"/>
    <property type="evidence" value="ECO:0007669"/>
    <property type="project" value="UniProtKB-UniRule"/>
</dbReference>
<feature type="compositionally biased region" description="Basic residues" evidence="2">
    <location>
        <begin position="83"/>
        <end position="95"/>
    </location>
</feature>
<dbReference type="Proteomes" id="UP001230504">
    <property type="component" value="Unassembled WGS sequence"/>
</dbReference>
<keyword evidence="1" id="KW-0238">DNA-binding</keyword>
<dbReference type="AlphaFoldDB" id="A0AAD8QD90"/>
<proteinExistence type="predicted"/>
<keyword evidence="5" id="KW-1185">Reference proteome</keyword>
<evidence type="ECO:0000256" key="2">
    <source>
        <dbReference type="SAM" id="MobiDB-lite"/>
    </source>
</evidence>
<dbReference type="InterPro" id="IPR009071">
    <property type="entry name" value="HMG_box_dom"/>
</dbReference>
<sequence>MLTAIGQAATRRLFLRAAPLAGPRTQPVVRAARRGFSTSQWARMPAAKASSTTTKTKKSTEAKDGAAPKKATAKTKTKEKAATKPKKEKKPVIKKPVKELTPEEKQKLDVKKWKKLALLPDPKKLPTTKWLVYTGEANNDVKSATELMMRTKEKSESFKNLSSYELQRLQEKADENKLINNATYKAWVESHAPRDIVEANRARLRLRKASGRLIPAPIRDDRLPTRAPTSYGLYTKARWASGDYAGLPLPVANNRISEEWRDLSESEKGAYRDLSKAERDRYERDALNVLGHVVQPGKTSE</sequence>
<comment type="caution">
    <text evidence="4">The sequence shown here is derived from an EMBL/GenBank/DDBJ whole genome shotgun (WGS) entry which is preliminary data.</text>
</comment>
<dbReference type="Pfam" id="PF09011">
    <property type="entry name" value="HMG_box_2"/>
    <property type="match status" value="1"/>
</dbReference>
<reference evidence="4" key="1">
    <citation type="submission" date="2021-06" db="EMBL/GenBank/DDBJ databases">
        <title>Comparative genomics, transcriptomics and evolutionary studies reveal genomic signatures of adaptation to plant cell wall in hemibiotrophic fungi.</title>
        <authorList>
            <consortium name="DOE Joint Genome Institute"/>
            <person name="Baroncelli R."/>
            <person name="Diaz J.F."/>
            <person name="Benocci T."/>
            <person name="Peng M."/>
            <person name="Battaglia E."/>
            <person name="Haridas S."/>
            <person name="Andreopoulos W."/>
            <person name="Labutti K."/>
            <person name="Pangilinan J."/>
            <person name="Floch G.L."/>
            <person name="Makela M.R."/>
            <person name="Henrissat B."/>
            <person name="Grigoriev I.V."/>
            <person name="Crouch J.A."/>
            <person name="De Vries R.P."/>
            <person name="Sukno S.A."/>
            <person name="Thon M.R."/>
        </authorList>
    </citation>
    <scope>NUCLEOTIDE SEQUENCE</scope>
    <source>
        <strain evidence="4">CBS 125086</strain>
    </source>
</reference>
<dbReference type="CDD" id="cd00084">
    <property type="entry name" value="HMG-box_SF"/>
    <property type="match status" value="1"/>
</dbReference>
<evidence type="ECO:0000313" key="4">
    <source>
        <dbReference type="EMBL" id="KAK1600496.1"/>
    </source>
</evidence>
<accession>A0AAD8QD90</accession>
<dbReference type="InterPro" id="IPR036910">
    <property type="entry name" value="HMG_box_dom_sf"/>
</dbReference>
<dbReference type="RefSeq" id="XP_060420992.1">
    <property type="nucleotide sequence ID" value="XM_060559634.1"/>
</dbReference>
<feature type="domain" description="HMG box" evidence="3">
    <location>
        <begin position="224"/>
        <end position="290"/>
    </location>
</feature>